<dbReference type="Proteomes" id="UP001314170">
    <property type="component" value="Unassembled WGS sequence"/>
</dbReference>
<keyword evidence="3" id="KW-1185">Reference proteome</keyword>
<evidence type="ECO:0000313" key="3">
    <source>
        <dbReference type="Proteomes" id="UP001314170"/>
    </source>
</evidence>
<comment type="caution">
    <text evidence="2">The sequence shown here is derived from an EMBL/GenBank/DDBJ whole genome shotgun (WGS) entry which is preliminary data.</text>
</comment>
<reference evidence="2 3" key="1">
    <citation type="submission" date="2024-01" db="EMBL/GenBank/DDBJ databases">
        <authorList>
            <person name="Waweru B."/>
        </authorList>
    </citation>
    <scope>NUCLEOTIDE SEQUENCE [LARGE SCALE GENOMIC DNA]</scope>
</reference>
<proteinExistence type="predicted"/>
<evidence type="ECO:0000313" key="2">
    <source>
        <dbReference type="EMBL" id="CAK7336268.1"/>
    </source>
</evidence>
<organism evidence="2 3">
    <name type="scientific">Dovyalis caffra</name>
    <dbReference type="NCBI Taxonomy" id="77055"/>
    <lineage>
        <taxon>Eukaryota</taxon>
        <taxon>Viridiplantae</taxon>
        <taxon>Streptophyta</taxon>
        <taxon>Embryophyta</taxon>
        <taxon>Tracheophyta</taxon>
        <taxon>Spermatophyta</taxon>
        <taxon>Magnoliopsida</taxon>
        <taxon>eudicotyledons</taxon>
        <taxon>Gunneridae</taxon>
        <taxon>Pentapetalae</taxon>
        <taxon>rosids</taxon>
        <taxon>fabids</taxon>
        <taxon>Malpighiales</taxon>
        <taxon>Salicaceae</taxon>
        <taxon>Flacourtieae</taxon>
        <taxon>Dovyalis</taxon>
    </lineage>
</organism>
<gene>
    <name evidence="2" type="ORF">DCAF_LOCUS11275</name>
</gene>
<feature type="compositionally biased region" description="Low complexity" evidence="1">
    <location>
        <begin position="66"/>
        <end position="83"/>
    </location>
</feature>
<dbReference type="AlphaFoldDB" id="A0AAV1RLM5"/>
<dbReference type="EMBL" id="CAWUPB010000994">
    <property type="protein sequence ID" value="CAK7336268.1"/>
    <property type="molecule type" value="Genomic_DNA"/>
</dbReference>
<evidence type="ECO:0000256" key="1">
    <source>
        <dbReference type="SAM" id="MobiDB-lite"/>
    </source>
</evidence>
<feature type="non-terminal residue" evidence="2">
    <location>
        <position position="1"/>
    </location>
</feature>
<feature type="region of interest" description="Disordered" evidence="1">
    <location>
        <begin position="66"/>
        <end position="85"/>
    </location>
</feature>
<name>A0AAV1RLM5_9ROSI</name>
<sequence length="107" mass="11580">KSASPIHFHFTHHFSSYIYSHGILFPTTTEEIQTFINLVFEFLTQAKSSSIASLIHAISPSESSTINNIPSSSSSMTSSSDSEQVAVYMADHKPSNARAPSVCSLNG</sequence>
<protein>
    <submittedName>
        <fullName evidence="2">Uncharacterized protein</fullName>
    </submittedName>
</protein>
<accession>A0AAV1RLM5</accession>